<comment type="caution">
    <text evidence="2">The sequence shown here is derived from an EMBL/GenBank/DDBJ whole genome shotgun (WGS) entry which is preliminary data.</text>
</comment>
<dbReference type="NCBIfam" id="TIGR00254">
    <property type="entry name" value="GGDEF"/>
    <property type="match status" value="1"/>
</dbReference>
<dbReference type="InterPro" id="IPR050469">
    <property type="entry name" value="Diguanylate_Cyclase"/>
</dbReference>
<feature type="domain" description="GGDEF" evidence="1">
    <location>
        <begin position="505"/>
        <end position="633"/>
    </location>
</feature>
<dbReference type="PANTHER" id="PTHR45138">
    <property type="entry name" value="REGULATORY COMPONENTS OF SENSORY TRANSDUCTION SYSTEM"/>
    <property type="match status" value="1"/>
</dbReference>
<protein>
    <recommendedName>
        <fullName evidence="1">GGDEF domain-containing protein</fullName>
    </recommendedName>
</protein>
<dbReference type="PANTHER" id="PTHR45138:SF9">
    <property type="entry name" value="DIGUANYLATE CYCLASE DGCM-RELATED"/>
    <property type="match status" value="1"/>
</dbReference>
<dbReference type="GO" id="GO:0005886">
    <property type="term" value="C:plasma membrane"/>
    <property type="evidence" value="ECO:0007669"/>
    <property type="project" value="TreeGrafter"/>
</dbReference>
<dbReference type="SUPFAM" id="SSF55073">
    <property type="entry name" value="Nucleotide cyclase"/>
    <property type="match status" value="1"/>
</dbReference>
<proteinExistence type="predicted"/>
<name>A0A1E5LCW0_9BACI</name>
<dbReference type="Proteomes" id="UP000095209">
    <property type="component" value="Unassembled WGS sequence"/>
</dbReference>
<dbReference type="CDD" id="cd01949">
    <property type="entry name" value="GGDEF"/>
    <property type="match status" value="1"/>
</dbReference>
<dbReference type="STRING" id="1305675.BFG57_03440"/>
<dbReference type="InterPro" id="IPR029787">
    <property type="entry name" value="Nucleotide_cyclase"/>
</dbReference>
<organism evidence="2 3">
    <name type="scientific">Bacillus solimangrovi</name>
    <dbReference type="NCBI Taxonomy" id="1305675"/>
    <lineage>
        <taxon>Bacteria</taxon>
        <taxon>Bacillati</taxon>
        <taxon>Bacillota</taxon>
        <taxon>Bacilli</taxon>
        <taxon>Bacillales</taxon>
        <taxon>Bacillaceae</taxon>
        <taxon>Bacillus</taxon>
    </lineage>
</organism>
<evidence type="ECO:0000259" key="1">
    <source>
        <dbReference type="PROSITE" id="PS50887"/>
    </source>
</evidence>
<accession>A0A1E5LCW0</accession>
<dbReference type="SMART" id="SM00267">
    <property type="entry name" value="GGDEF"/>
    <property type="match status" value="1"/>
</dbReference>
<dbReference type="AlphaFoldDB" id="A0A1E5LCW0"/>
<dbReference type="SUPFAM" id="SSF55781">
    <property type="entry name" value="GAF domain-like"/>
    <property type="match status" value="2"/>
</dbReference>
<dbReference type="EMBL" id="MJEH01000044">
    <property type="protein sequence ID" value="OEH91915.1"/>
    <property type="molecule type" value="Genomic_DNA"/>
</dbReference>
<dbReference type="GO" id="GO:0052621">
    <property type="term" value="F:diguanylate cyclase activity"/>
    <property type="evidence" value="ECO:0007669"/>
    <property type="project" value="TreeGrafter"/>
</dbReference>
<dbReference type="FunFam" id="3.30.70.270:FF:000001">
    <property type="entry name" value="Diguanylate cyclase domain protein"/>
    <property type="match status" value="1"/>
</dbReference>
<dbReference type="InterPro" id="IPR029016">
    <property type="entry name" value="GAF-like_dom_sf"/>
</dbReference>
<keyword evidence="3" id="KW-1185">Reference proteome</keyword>
<dbReference type="Gene3D" id="3.30.70.270">
    <property type="match status" value="1"/>
</dbReference>
<dbReference type="InterPro" id="IPR000160">
    <property type="entry name" value="GGDEF_dom"/>
</dbReference>
<evidence type="ECO:0000313" key="2">
    <source>
        <dbReference type="EMBL" id="OEH91915.1"/>
    </source>
</evidence>
<dbReference type="Gene3D" id="3.30.450.40">
    <property type="match status" value="2"/>
</dbReference>
<gene>
    <name evidence="2" type="ORF">BFG57_03440</name>
</gene>
<dbReference type="InterPro" id="IPR043128">
    <property type="entry name" value="Rev_trsase/Diguanyl_cyclase"/>
</dbReference>
<dbReference type="Pfam" id="PF13185">
    <property type="entry name" value="GAF_2"/>
    <property type="match status" value="1"/>
</dbReference>
<sequence>MMQPARHFPLKIEQLKSVLFDLTTNSYFATNRSALLEAFVSQLKQFLCADGVGFYSYNKCKGSYYLQNSSFNNEEKVSQTIPIEAYEAFTSDVSNQSEVVYAGEGLLPELSSYQTVILQFDNSDMDEYKDLLFFFYDNELDIKKFNNLLLEVKEECMKLFEYVKRNHAFHKDEERYEQLYRVTAKFHSSMNIKDVLREIIHTLEKVYPSFENYLLMSQDTEELGDLPVKGLQYDGSTISHSATQAYLTGHVQFEDRLLEDRSVLYAPLKGKQGIYGVLQVMAPNAIMFTKQEVDFVELLANTAGNALENAQLYQQSKQLIDDLRLINKTSHRLNSNLRLFDTVQFMKEQIVNSFGAQEVGFFMFPNGDEAQLLEGSTSFFKTPAARVILHSLVERIRENKDSLFISDLENDDLVSCRPYRSLLVVPMVQSGELKGGIIAFHKHPYFFTFEKFKLLESLVHHSTLAFVNSMLREKLEEMVITDYLTKLYSRNFLDDYIQKAMDTDHQGTFLLIDIDNFKLINDTFGHQVGDEIIIQVAELIRSNIRKDDIASRWGGEELAVYLPLLSLEEGIDVAKRLVKSVPEDTEPKITISCGVAYWSRKRKDSVKSLFNRADEALYEAKRTGKNKVIIHKTNL</sequence>
<reference evidence="2 3" key="1">
    <citation type="submission" date="2016-08" db="EMBL/GenBank/DDBJ databases">
        <title>Genome of Bacillus solimangrovi GH2-4.</title>
        <authorList>
            <person name="Lim S."/>
            <person name="Kim B.-C."/>
        </authorList>
    </citation>
    <scope>NUCLEOTIDE SEQUENCE [LARGE SCALE GENOMIC DNA]</scope>
    <source>
        <strain evidence="2 3">GH2-4</strain>
    </source>
</reference>
<dbReference type="GO" id="GO:1902201">
    <property type="term" value="P:negative regulation of bacterial-type flagellum-dependent cell motility"/>
    <property type="evidence" value="ECO:0007669"/>
    <property type="project" value="TreeGrafter"/>
</dbReference>
<dbReference type="InterPro" id="IPR003018">
    <property type="entry name" value="GAF"/>
</dbReference>
<dbReference type="Pfam" id="PF13492">
    <property type="entry name" value="GAF_3"/>
    <property type="match status" value="1"/>
</dbReference>
<dbReference type="GO" id="GO:0043709">
    <property type="term" value="P:cell adhesion involved in single-species biofilm formation"/>
    <property type="evidence" value="ECO:0007669"/>
    <property type="project" value="TreeGrafter"/>
</dbReference>
<dbReference type="Pfam" id="PF00990">
    <property type="entry name" value="GGDEF"/>
    <property type="match status" value="1"/>
</dbReference>
<dbReference type="SMART" id="SM00065">
    <property type="entry name" value="GAF"/>
    <property type="match status" value="2"/>
</dbReference>
<evidence type="ECO:0000313" key="3">
    <source>
        <dbReference type="Proteomes" id="UP000095209"/>
    </source>
</evidence>
<dbReference type="PROSITE" id="PS50887">
    <property type="entry name" value="GGDEF"/>
    <property type="match status" value="1"/>
</dbReference>